<dbReference type="SUPFAM" id="SSF89069">
    <property type="entry name" value="N-terminal, cytoplasmic domain of anti-sigmaE factor RseA"/>
    <property type="match status" value="1"/>
</dbReference>
<dbReference type="Proteomes" id="UP000182350">
    <property type="component" value="Unassembled WGS sequence"/>
</dbReference>
<accession>A0A1K1YLC3</accession>
<dbReference type="GO" id="GO:0016989">
    <property type="term" value="F:sigma factor antagonist activity"/>
    <property type="evidence" value="ECO:0007669"/>
    <property type="project" value="InterPro"/>
</dbReference>
<dbReference type="PANTHER" id="PTHR38104:SF1">
    <property type="entry name" value="ANTI-SIGMA-E FACTOR RSEA"/>
    <property type="match status" value="1"/>
</dbReference>
<dbReference type="Pfam" id="PF03872">
    <property type="entry name" value="RseA_N"/>
    <property type="match status" value="1"/>
</dbReference>
<dbReference type="STRING" id="1122209.SAMN02745752_02287"/>
<name>A0A1K1YLC3_9GAMM</name>
<dbReference type="CDD" id="cd16328">
    <property type="entry name" value="RseA_N"/>
    <property type="match status" value="1"/>
</dbReference>
<proteinExistence type="predicted"/>
<dbReference type="InterPro" id="IPR005572">
    <property type="entry name" value="Anti-sigma_E_RseA_N"/>
</dbReference>
<keyword evidence="3" id="KW-1185">Reference proteome</keyword>
<gene>
    <name evidence="2" type="ORF">SAMN02745752_02287</name>
</gene>
<dbReference type="AlphaFoldDB" id="A0A1K1YLC3"/>
<reference evidence="2 3" key="1">
    <citation type="submission" date="2016-11" db="EMBL/GenBank/DDBJ databases">
        <authorList>
            <person name="Jaros S."/>
            <person name="Januszkiewicz K."/>
            <person name="Wedrychowicz H."/>
        </authorList>
    </citation>
    <scope>NUCLEOTIDE SEQUENCE [LARGE SCALE GENOMIC DNA]</scope>
    <source>
        <strain evidence="2 3">DSM 21637</strain>
    </source>
</reference>
<dbReference type="RefSeq" id="WP_084662190.1">
    <property type="nucleotide sequence ID" value="NZ_FPJW01000008.1"/>
</dbReference>
<evidence type="ECO:0000313" key="2">
    <source>
        <dbReference type="EMBL" id="SFX62261.1"/>
    </source>
</evidence>
<feature type="domain" description="Anti sigma-E protein RseA N-terminal" evidence="1">
    <location>
        <begin position="8"/>
        <end position="86"/>
    </location>
</feature>
<dbReference type="EMBL" id="FPJW01000008">
    <property type="protein sequence ID" value="SFX62261.1"/>
    <property type="molecule type" value="Genomic_DNA"/>
</dbReference>
<dbReference type="Gene3D" id="1.10.10.880">
    <property type="entry name" value="Anti sigma-E protein RseA, N-terminal domain"/>
    <property type="match status" value="1"/>
</dbReference>
<dbReference type="OrthoDB" id="5734981at2"/>
<evidence type="ECO:0000259" key="1">
    <source>
        <dbReference type="Pfam" id="PF03872"/>
    </source>
</evidence>
<organism evidence="2 3">
    <name type="scientific">Marinospirillum alkaliphilum DSM 21637</name>
    <dbReference type="NCBI Taxonomy" id="1122209"/>
    <lineage>
        <taxon>Bacteria</taxon>
        <taxon>Pseudomonadati</taxon>
        <taxon>Pseudomonadota</taxon>
        <taxon>Gammaproteobacteria</taxon>
        <taxon>Oceanospirillales</taxon>
        <taxon>Oceanospirillaceae</taxon>
        <taxon>Marinospirillum</taxon>
    </lineage>
</organism>
<dbReference type="InterPro" id="IPR036147">
    <property type="entry name" value="Anti-sigma_E_RseA_N_sf"/>
</dbReference>
<protein>
    <submittedName>
        <fullName evidence="2">Anti sigma-E protein RseA, N-terminal domain</fullName>
    </submittedName>
</protein>
<dbReference type="InterPro" id="IPR052383">
    <property type="entry name" value="Anti-sigma-E_RseA-like"/>
</dbReference>
<evidence type="ECO:0000313" key="3">
    <source>
        <dbReference type="Proteomes" id="UP000182350"/>
    </source>
</evidence>
<dbReference type="PANTHER" id="PTHR38104">
    <property type="match status" value="1"/>
</dbReference>
<sequence>MTEKLHQSLSSVMDGAGDDLELPRLLNAMQASDETSQQLSAKWRRYHLAQGVMRGELRNLKDSSAAQVDISSAVMQALLQEDIPYTDAGAASDLGAFQSKVQQADPAPVAASVSEKRLDRGQWFRGSALAASVALLVITGVQIFNSGSDPLTAPAAAPVAAQDFQPLTLPASYSPAFSSQVAQPLSGFSLVNFSAEPSRLQPCEAEKETFLPLFGPQAVQQVTAPR</sequence>